<organism evidence="1">
    <name type="scientific">Myoviridae sp. ctTrm2</name>
    <dbReference type="NCBI Taxonomy" id="2825114"/>
    <lineage>
        <taxon>Viruses</taxon>
        <taxon>Duplodnaviria</taxon>
        <taxon>Heunggongvirae</taxon>
        <taxon>Uroviricota</taxon>
        <taxon>Caudoviricetes</taxon>
    </lineage>
</organism>
<protein>
    <submittedName>
        <fullName evidence="1">Uncharacterized protein</fullName>
    </submittedName>
</protein>
<proteinExistence type="predicted"/>
<evidence type="ECO:0000313" key="1">
    <source>
        <dbReference type="EMBL" id="DAF94832.1"/>
    </source>
</evidence>
<dbReference type="EMBL" id="BK016097">
    <property type="protein sequence ID" value="DAF94832.1"/>
    <property type="molecule type" value="Genomic_DNA"/>
</dbReference>
<name>A0A8S5UK26_9CAUD</name>
<sequence>MHRKRRPSFWESAVFAAHKGNPFRRRITNSA</sequence>
<accession>A0A8S5UK26</accession>
<reference evidence="1" key="1">
    <citation type="journal article" date="2021" name="Proc. Natl. Acad. Sci. U.S.A.">
        <title>A Catalog of Tens of Thousands of Viruses from Human Metagenomes Reveals Hidden Associations with Chronic Diseases.</title>
        <authorList>
            <person name="Tisza M.J."/>
            <person name="Buck C.B."/>
        </authorList>
    </citation>
    <scope>NUCLEOTIDE SEQUENCE</scope>
    <source>
        <strain evidence="1">CtTrm2</strain>
    </source>
</reference>